<keyword evidence="9" id="KW-0732">Signal</keyword>
<evidence type="ECO:0000256" key="3">
    <source>
        <dbReference type="ARBA" id="ARBA00022723"/>
    </source>
</evidence>
<reference evidence="13" key="2">
    <citation type="submission" date="2020-07" db="EMBL/GenBank/DDBJ databases">
        <authorList>
            <person name="Klompen A.L."/>
            <person name="Macrander J."/>
            <person name="Reitzel A.M."/>
            <person name="Stampar S.N."/>
        </authorList>
    </citation>
    <scope>NUCLEOTIDE SEQUENCE</scope>
</reference>
<dbReference type="PANTHER" id="PTHR10127:SF780">
    <property type="entry name" value="METALLOENDOPEPTIDASE"/>
    <property type="match status" value="1"/>
</dbReference>
<dbReference type="EC" id="3.4.24.-" evidence="9"/>
<keyword evidence="6 8" id="KW-0482">Metalloprotease</keyword>
<proteinExistence type="evidence at transcript level"/>
<feature type="domain" description="ShKT" evidence="11">
    <location>
        <begin position="425"/>
        <end position="464"/>
    </location>
</feature>
<dbReference type="GO" id="GO:0006508">
    <property type="term" value="P:proteolysis"/>
    <property type="evidence" value="ECO:0007669"/>
    <property type="project" value="UniProtKB-KW"/>
</dbReference>
<keyword evidence="4 8" id="KW-0378">Hydrolase</keyword>
<comment type="caution">
    <text evidence="7">Lacks conserved residue(s) required for the propagation of feature annotation.</text>
</comment>
<dbReference type="GO" id="GO:0008270">
    <property type="term" value="F:zinc ion binding"/>
    <property type="evidence" value="ECO:0007669"/>
    <property type="project" value="UniProtKB-UniRule"/>
</dbReference>
<dbReference type="InterPro" id="IPR003582">
    <property type="entry name" value="ShKT_dom"/>
</dbReference>
<dbReference type="EMBL" id="MT747447">
    <property type="protein sequence ID" value="QNH72381.1"/>
    <property type="molecule type" value="mRNA"/>
</dbReference>
<comment type="function">
    <text evidence="1">Metalloprotease.</text>
</comment>
<dbReference type="SUPFAM" id="SSF55486">
    <property type="entry name" value="Metalloproteases ('zincins'), catalytic domain"/>
    <property type="match status" value="1"/>
</dbReference>
<accession>A0A7G7WYP2</accession>
<dbReference type="PANTHER" id="PTHR10127">
    <property type="entry name" value="DISCOIDIN, CUB, EGF, LAMININ , AND ZINC METALLOPROTEASE DOMAIN CONTAINING"/>
    <property type="match status" value="1"/>
</dbReference>
<name>A0A7G7WYP2_9CNID</name>
<protein>
    <recommendedName>
        <fullName evidence="9">Metalloendopeptidase</fullName>
        <ecNumber evidence="9">3.4.24.-</ecNumber>
    </recommendedName>
</protein>
<dbReference type="Gene3D" id="1.10.10.1940">
    <property type="match status" value="2"/>
</dbReference>
<comment type="cofactor">
    <cofactor evidence="8 9">
        <name>Zn(2+)</name>
        <dbReference type="ChEBI" id="CHEBI:29105"/>
    </cofactor>
    <text evidence="8 9">Binds 1 zinc ion per subunit.</text>
</comment>
<reference evidence="13" key="1">
    <citation type="journal article" date="2020" name="Mar. Drugs">
        <title>Transcriptomic Analysis of Four Cerianthid (Cnidaria, Ceriantharia) Venoms.</title>
        <authorList>
            <person name="Klompen A.M.L."/>
            <person name="Macrander J."/>
            <person name="Reitzel A.M."/>
            <person name="Stampar S.N."/>
        </authorList>
    </citation>
    <scope>NUCLEOTIDE SEQUENCE</scope>
</reference>
<organism evidence="13">
    <name type="scientific">Pachycerianthus borealis</name>
    <dbReference type="NCBI Taxonomy" id="2736680"/>
    <lineage>
        <taxon>Eukaryota</taxon>
        <taxon>Metazoa</taxon>
        <taxon>Cnidaria</taxon>
        <taxon>Anthozoa</taxon>
        <taxon>Ceriantharia</taxon>
        <taxon>Spirularia</taxon>
        <taxon>Cerianthidae</taxon>
        <taxon>Pachycerianthus</taxon>
    </lineage>
</organism>
<evidence type="ECO:0000256" key="9">
    <source>
        <dbReference type="RuleBase" id="RU361183"/>
    </source>
</evidence>
<evidence type="ECO:0000256" key="8">
    <source>
        <dbReference type="PROSITE-ProRule" id="PRU01211"/>
    </source>
</evidence>
<keyword evidence="2 8" id="KW-0645">Protease</keyword>
<feature type="active site" evidence="8">
    <location>
        <position position="214"/>
    </location>
</feature>
<feature type="binding site" evidence="8">
    <location>
        <position position="213"/>
    </location>
    <ligand>
        <name>Zn(2+)</name>
        <dbReference type="ChEBI" id="CHEBI:29105"/>
        <note>catalytic</note>
    </ligand>
</feature>
<dbReference type="InterPro" id="IPR006026">
    <property type="entry name" value="Peptidase_Metallo"/>
</dbReference>
<keyword evidence="3 8" id="KW-0479">Metal-binding</keyword>
<feature type="binding site" evidence="8">
    <location>
        <position position="217"/>
    </location>
    <ligand>
        <name>Zn(2+)</name>
        <dbReference type="ChEBI" id="CHEBI:29105"/>
        <note>catalytic</note>
    </ligand>
</feature>
<sequence length="464" mass="51287">MGVLKVFVLLGSLLIAQQIQGKPNSNDDGGKSPPAPNRNKFDLEEIIALENTRVEGRKEDQTDLFDLILRANRQFKNSKVARTAKVSLYQGDIIGNDETDEMEEAEIGSKEGGSRKKRAVIRERRYLWSKVGSRHVIPYVITSSNYHAKSKIIGAMGEWMTKVPCLQFVQRSNQRAYLSFFSGGGCYSMVGMQGGKQAISIGRGCEHHGVIVHEIGHALGFWHEQSRPDRDSYVRINRGAIQRGMEHNFNKYTTAKINSYGQAYDFGSVMHYGAYAFSSGRTPTITRINGQTTGLGQRNGLGAGDVIQAKLMYCGGTGPQPTSGPQPTGCQGDKSGNCGSWASRGFCKDARYKKYMEENCCKSCKVPDPTTAPPPCVNKHGNEKCNRWTLDGLCKIAPCFMLKECCRSCKNPPTTSPPTTAAAECKDLKPVDSCTYWESTNFCESSSKWYSFMTTNCRKTCGFC</sequence>
<evidence type="ECO:0000256" key="2">
    <source>
        <dbReference type="ARBA" id="ARBA00022670"/>
    </source>
</evidence>
<feature type="signal peptide" evidence="9">
    <location>
        <begin position="1"/>
        <end position="21"/>
    </location>
</feature>
<dbReference type="PRINTS" id="PR00480">
    <property type="entry name" value="ASTACIN"/>
</dbReference>
<evidence type="ECO:0000256" key="4">
    <source>
        <dbReference type="ARBA" id="ARBA00022801"/>
    </source>
</evidence>
<dbReference type="CDD" id="cd04280">
    <property type="entry name" value="ZnMc_astacin_like"/>
    <property type="match status" value="1"/>
</dbReference>
<evidence type="ECO:0000256" key="6">
    <source>
        <dbReference type="ARBA" id="ARBA00023049"/>
    </source>
</evidence>
<evidence type="ECO:0000256" key="7">
    <source>
        <dbReference type="PROSITE-ProRule" id="PRU01005"/>
    </source>
</evidence>
<dbReference type="InterPro" id="IPR034035">
    <property type="entry name" value="Astacin-like_dom"/>
</dbReference>
<evidence type="ECO:0000259" key="11">
    <source>
        <dbReference type="PROSITE" id="PS51670"/>
    </source>
</evidence>
<dbReference type="AlphaFoldDB" id="A0A7G7WYP2"/>
<dbReference type="SMART" id="SM00235">
    <property type="entry name" value="ZnMc"/>
    <property type="match status" value="1"/>
</dbReference>
<dbReference type="PROSITE" id="PS51670">
    <property type="entry name" value="SHKT"/>
    <property type="match status" value="2"/>
</dbReference>
<dbReference type="SMART" id="SM00254">
    <property type="entry name" value="ShKT"/>
    <property type="match status" value="2"/>
</dbReference>
<dbReference type="Pfam" id="PF01549">
    <property type="entry name" value="ShK"/>
    <property type="match status" value="2"/>
</dbReference>
<feature type="domain" description="ShKT" evidence="11">
    <location>
        <begin position="330"/>
        <end position="376"/>
    </location>
</feature>
<evidence type="ECO:0000259" key="12">
    <source>
        <dbReference type="PROSITE" id="PS51864"/>
    </source>
</evidence>
<dbReference type="InterPro" id="IPR001506">
    <property type="entry name" value="Peptidase_M12A"/>
</dbReference>
<feature type="region of interest" description="Disordered" evidence="10">
    <location>
        <begin position="20"/>
        <end position="41"/>
    </location>
</feature>
<feature type="binding site" evidence="8">
    <location>
        <position position="223"/>
    </location>
    <ligand>
        <name>Zn(2+)</name>
        <dbReference type="ChEBI" id="CHEBI:29105"/>
        <note>catalytic</note>
    </ligand>
</feature>
<dbReference type="GO" id="GO:0004222">
    <property type="term" value="F:metalloendopeptidase activity"/>
    <property type="evidence" value="ECO:0007669"/>
    <property type="project" value="UniProtKB-UniRule"/>
</dbReference>
<dbReference type="InterPro" id="IPR024079">
    <property type="entry name" value="MetalloPept_cat_dom_sf"/>
</dbReference>
<keyword evidence="5 8" id="KW-0862">Zinc</keyword>
<feature type="domain" description="Peptidase M12A" evidence="12">
    <location>
        <begin position="119"/>
        <end position="315"/>
    </location>
</feature>
<evidence type="ECO:0000313" key="13">
    <source>
        <dbReference type="EMBL" id="QNH72381.1"/>
    </source>
</evidence>
<evidence type="ECO:0000256" key="1">
    <source>
        <dbReference type="ARBA" id="ARBA00002657"/>
    </source>
</evidence>
<evidence type="ECO:0000256" key="10">
    <source>
        <dbReference type="SAM" id="MobiDB-lite"/>
    </source>
</evidence>
<dbReference type="Pfam" id="PF01400">
    <property type="entry name" value="Astacin"/>
    <property type="match status" value="1"/>
</dbReference>
<dbReference type="PROSITE" id="PS51864">
    <property type="entry name" value="ASTACIN"/>
    <property type="match status" value="1"/>
</dbReference>
<dbReference type="Gene3D" id="3.40.390.10">
    <property type="entry name" value="Collagenase (Catalytic Domain)"/>
    <property type="match status" value="1"/>
</dbReference>
<feature type="chain" id="PRO_5029033860" description="Metalloendopeptidase" evidence="9">
    <location>
        <begin position="22"/>
        <end position="464"/>
    </location>
</feature>
<evidence type="ECO:0000256" key="5">
    <source>
        <dbReference type="ARBA" id="ARBA00022833"/>
    </source>
</evidence>